<dbReference type="AlphaFoldDB" id="A0AAW1RSD8"/>
<name>A0AAW1RSD8_9CHLO</name>
<organism evidence="2 3">
    <name type="scientific">Apatococcus lobatus</name>
    <dbReference type="NCBI Taxonomy" id="904363"/>
    <lineage>
        <taxon>Eukaryota</taxon>
        <taxon>Viridiplantae</taxon>
        <taxon>Chlorophyta</taxon>
        <taxon>core chlorophytes</taxon>
        <taxon>Trebouxiophyceae</taxon>
        <taxon>Chlorellales</taxon>
        <taxon>Chlorellaceae</taxon>
        <taxon>Apatococcus</taxon>
    </lineage>
</organism>
<dbReference type="EMBL" id="JALJOS010000007">
    <property type="protein sequence ID" value="KAK9836493.1"/>
    <property type="molecule type" value="Genomic_DNA"/>
</dbReference>
<accession>A0AAW1RSD8</accession>
<evidence type="ECO:0000313" key="2">
    <source>
        <dbReference type="EMBL" id="KAK9836493.1"/>
    </source>
</evidence>
<evidence type="ECO:0008006" key="4">
    <source>
        <dbReference type="Google" id="ProtNLM"/>
    </source>
</evidence>
<comment type="similarity">
    <text evidence="1">Belongs to the TIP41 family.</text>
</comment>
<protein>
    <recommendedName>
        <fullName evidence="4">TIP41-like protein</fullName>
    </recommendedName>
</protein>
<dbReference type="PANTHER" id="PTHR21021:SF16">
    <property type="entry name" value="TIP41-LIKE PROTEIN"/>
    <property type="match status" value="1"/>
</dbReference>
<dbReference type="Pfam" id="PF04176">
    <property type="entry name" value="TIP41"/>
    <property type="match status" value="1"/>
</dbReference>
<dbReference type="InterPro" id="IPR007303">
    <property type="entry name" value="TIP41-like"/>
</dbReference>
<proteinExistence type="inferred from homology"/>
<dbReference type="GO" id="GO:0031929">
    <property type="term" value="P:TOR signaling"/>
    <property type="evidence" value="ECO:0007669"/>
    <property type="project" value="TreeGrafter"/>
</dbReference>
<evidence type="ECO:0000313" key="3">
    <source>
        <dbReference type="Proteomes" id="UP001438707"/>
    </source>
</evidence>
<reference evidence="2 3" key="1">
    <citation type="journal article" date="2024" name="Nat. Commun.">
        <title>Phylogenomics reveals the evolutionary origins of lichenization in chlorophyte algae.</title>
        <authorList>
            <person name="Puginier C."/>
            <person name="Libourel C."/>
            <person name="Otte J."/>
            <person name="Skaloud P."/>
            <person name="Haon M."/>
            <person name="Grisel S."/>
            <person name="Petersen M."/>
            <person name="Berrin J.G."/>
            <person name="Delaux P.M."/>
            <person name="Dal Grande F."/>
            <person name="Keller J."/>
        </authorList>
    </citation>
    <scope>NUCLEOTIDE SEQUENCE [LARGE SCALE GENOMIC DNA]</scope>
    <source>
        <strain evidence="2 3">SAG 2145</strain>
    </source>
</reference>
<dbReference type="PANTHER" id="PTHR21021">
    <property type="entry name" value="GAF/PUTATIVE CYTOSKELETAL PROTEIN"/>
    <property type="match status" value="1"/>
</dbReference>
<keyword evidence="3" id="KW-1185">Reference proteome</keyword>
<dbReference type="InterPro" id="IPR051330">
    <property type="entry name" value="Phosphatase_reg/MetRdx"/>
</dbReference>
<dbReference type="Proteomes" id="UP001438707">
    <property type="component" value="Unassembled WGS sequence"/>
</dbReference>
<gene>
    <name evidence="2" type="ORF">WJX74_001648</name>
</gene>
<comment type="caution">
    <text evidence="2">The sequence shown here is derived from an EMBL/GenBank/DDBJ whole genome shotgun (WGS) entry which is preliminary data.</text>
</comment>
<evidence type="ECO:0000256" key="1">
    <source>
        <dbReference type="ARBA" id="ARBA00006658"/>
    </source>
</evidence>
<sequence length="289" mass="32114">MPVTPADSEEQALNMFTHNGWTVEAVTSAISSDKDMDTIKTQLDVMSLPEQLFGDNSLQLTNEAYGVQLSFSALPALAAWHQEALPPVQVASAQQWSQSREQDIAAHKPLRFNYDWTFTSPFQGTLRRPSSSSDPSDASKGMLCWTETTQRIDKGMLMARDPILYYAEVPLYVSELDDNGVSQITVKVRVMPKCWFALLRFWLRIDHTLVRLRETRYFCNTSLPDEEACIIRETTYRDGTFEELGAAGAPPEGPAYADADSTAAALQAAAPIGLKLLQIERLAFGKLNG</sequence>
<dbReference type="GO" id="GO:0005829">
    <property type="term" value="C:cytosol"/>
    <property type="evidence" value="ECO:0007669"/>
    <property type="project" value="TreeGrafter"/>
</dbReference>